<dbReference type="SUPFAM" id="SSF69593">
    <property type="entry name" value="Glycerol-3-phosphate (1)-acyltransferase"/>
    <property type="match status" value="1"/>
</dbReference>
<dbReference type="SMART" id="SM00563">
    <property type="entry name" value="PlsC"/>
    <property type="match status" value="1"/>
</dbReference>
<sequence length="313" mass="35795">MLKLKLRERRFPELSYANPHQPVLTRWFIHSVEGLSGRDRFAVLYDFWRRHVVPTGDRVFSRMLELIDVKVRNAVQWPPAELPDTPLVIVANHPFGIGDGIAVLSLVEQLGRPFRVMIHKDLLRIREMEPYSLPIDFSETKEALKNNMAVRHEAVRLLKEGVTIVIFPAGGVATAPKVFGRAIDLPWKMFPAKLVQEAKASVIPMHFSGQNGRLFHLVSGPMNMAERDNRVAKFIGKASLTLRLSLLIREFARLSGRTIEVRIGDVLRWRDLEPLRERKALLDRLYRAVFDLAIPAAPRGRVPFLPKRMRKAA</sequence>
<reference evidence="2 3" key="1">
    <citation type="submission" date="2023-08" db="EMBL/GenBank/DDBJ databases">
        <title>Implementing the SeqCode for naming new Mesorhizobium species isolated from Vachellia karroo root nodules.</title>
        <authorList>
            <person name="Van Lill M."/>
        </authorList>
    </citation>
    <scope>NUCLEOTIDE SEQUENCE [LARGE SCALE GENOMIC DNA]</scope>
    <source>
        <strain evidence="2 3">VK2B</strain>
    </source>
</reference>
<feature type="domain" description="Phospholipid/glycerol acyltransferase" evidence="1">
    <location>
        <begin position="87"/>
        <end position="210"/>
    </location>
</feature>
<name>A0ABU4YRT4_9HYPH</name>
<dbReference type="GO" id="GO:0016746">
    <property type="term" value="F:acyltransferase activity"/>
    <property type="evidence" value="ECO:0007669"/>
    <property type="project" value="UniProtKB-KW"/>
</dbReference>
<keyword evidence="2" id="KW-0012">Acyltransferase</keyword>
<dbReference type="Pfam" id="PF01553">
    <property type="entry name" value="Acyltransferase"/>
    <property type="match status" value="1"/>
</dbReference>
<keyword evidence="2" id="KW-0808">Transferase</keyword>
<dbReference type="RefSeq" id="WP_320295496.1">
    <property type="nucleotide sequence ID" value="NZ_JAVIIU010000004.1"/>
</dbReference>
<dbReference type="InterPro" id="IPR002123">
    <property type="entry name" value="Plipid/glycerol_acylTrfase"/>
</dbReference>
<accession>A0ABU4YRT4</accession>
<dbReference type="CDD" id="cd07986">
    <property type="entry name" value="LPLAT_ACT14924-like"/>
    <property type="match status" value="1"/>
</dbReference>
<dbReference type="InterPro" id="IPR045746">
    <property type="entry name" value="ACT14924-like_Acyltransf_dom"/>
</dbReference>
<proteinExistence type="predicted"/>
<evidence type="ECO:0000313" key="3">
    <source>
        <dbReference type="Proteomes" id="UP001280156"/>
    </source>
</evidence>
<evidence type="ECO:0000313" key="2">
    <source>
        <dbReference type="EMBL" id="MDX8488993.1"/>
    </source>
</evidence>
<organism evidence="2 3">
    <name type="scientific">Mesorhizobium humile</name>
    <dbReference type="NCBI Taxonomy" id="3072313"/>
    <lineage>
        <taxon>Bacteria</taxon>
        <taxon>Pseudomonadati</taxon>
        <taxon>Pseudomonadota</taxon>
        <taxon>Alphaproteobacteria</taxon>
        <taxon>Hyphomicrobiales</taxon>
        <taxon>Phyllobacteriaceae</taxon>
        <taxon>Mesorhizobium</taxon>
    </lineage>
</organism>
<protein>
    <submittedName>
        <fullName evidence="2">1-acyl-sn-glycerol-3-phosphate acyltransferase</fullName>
    </submittedName>
</protein>
<keyword evidence="3" id="KW-1185">Reference proteome</keyword>
<evidence type="ECO:0000259" key="1">
    <source>
        <dbReference type="SMART" id="SM00563"/>
    </source>
</evidence>
<gene>
    <name evidence="2" type="ORF">RFM52_27875</name>
</gene>
<dbReference type="Proteomes" id="UP001280156">
    <property type="component" value="Unassembled WGS sequence"/>
</dbReference>
<dbReference type="EMBL" id="JAVIIV010000025">
    <property type="protein sequence ID" value="MDX8488993.1"/>
    <property type="molecule type" value="Genomic_DNA"/>
</dbReference>
<comment type="caution">
    <text evidence="2">The sequence shown here is derived from an EMBL/GenBank/DDBJ whole genome shotgun (WGS) entry which is preliminary data.</text>
</comment>